<dbReference type="InterPro" id="IPR036322">
    <property type="entry name" value="WD40_repeat_dom_sf"/>
</dbReference>
<dbReference type="InterPro" id="IPR015943">
    <property type="entry name" value="WD40/YVTN_repeat-like_dom_sf"/>
</dbReference>
<name>A0A9C7Q171_9RHOD</name>
<dbReference type="AlphaFoldDB" id="A0A9C7Q171"/>
<evidence type="ECO:0000256" key="1">
    <source>
        <dbReference type="ARBA" id="ARBA00022574"/>
    </source>
</evidence>
<dbReference type="EMBL" id="BQMJ01000051">
    <property type="protein sequence ID" value="GJQ14150.1"/>
    <property type="molecule type" value="Genomic_DNA"/>
</dbReference>
<dbReference type="PROSITE" id="PS00678">
    <property type="entry name" value="WD_REPEATS_1"/>
    <property type="match status" value="1"/>
</dbReference>
<dbReference type="PANTHER" id="PTHR15574:SF40">
    <property type="entry name" value="WD AND TETRATRICOPEPTIDE REPEATS PROTEIN 1"/>
    <property type="match status" value="1"/>
</dbReference>
<reference evidence="4" key="1">
    <citation type="journal article" date="2022" name="Proc. Natl. Acad. Sci. U.S.A.">
        <title>Life cycle and functional genomics of the unicellular red alga Galdieria for elucidating algal and plant evolution and industrial use.</title>
        <authorList>
            <person name="Hirooka S."/>
            <person name="Itabashi T."/>
            <person name="Ichinose T.M."/>
            <person name="Onuma R."/>
            <person name="Fujiwara T."/>
            <person name="Yamashita S."/>
            <person name="Jong L.W."/>
            <person name="Tomita R."/>
            <person name="Iwane A.H."/>
            <person name="Miyagishima S.Y."/>
        </authorList>
    </citation>
    <scope>NUCLEOTIDE SEQUENCE</scope>
    <source>
        <strain evidence="4">NBRC 102759</strain>
    </source>
</reference>
<proteinExistence type="predicted"/>
<dbReference type="Gene3D" id="2.130.10.10">
    <property type="entry name" value="YVTN repeat-like/Quinoprotein amine dehydrogenase"/>
    <property type="match status" value="2"/>
</dbReference>
<dbReference type="OrthoDB" id="4508at2759"/>
<protein>
    <submittedName>
        <fullName evidence="4">Uncharacterized protein</fullName>
    </submittedName>
</protein>
<evidence type="ECO:0000313" key="4">
    <source>
        <dbReference type="EMBL" id="GJQ14150.1"/>
    </source>
</evidence>
<dbReference type="Proteomes" id="UP001061958">
    <property type="component" value="Unassembled WGS sequence"/>
</dbReference>
<dbReference type="PROSITE" id="PS50082">
    <property type="entry name" value="WD_REPEATS_2"/>
    <property type="match status" value="2"/>
</dbReference>
<evidence type="ECO:0000313" key="5">
    <source>
        <dbReference type="Proteomes" id="UP001061958"/>
    </source>
</evidence>
<dbReference type="SMART" id="SM00320">
    <property type="entry name" value="WD40"/>
    <property type="match status" value="6"/>
</dbReference>
<dbReference type="PROSITE" id="PS50294">
    <property type="entry name" value="WD_REPEATS_REGION"/>
    <property type="match status" value="1"/>
</dbReference>
<feature type="repeat" description="WD" evidence="3">
    <location>
        <begin position="48"/>
        <end position="89"/>
    </location>
</feature>
<dbReference type="PANTHER" id="PTHR15574">
    <property type="entry name" value="WD REPEAT DOMAIN-CONTAINING FAMILY"/>
    <property type="match status" value="1"/>
</dbReference>
<dbReference type="InterPro" id="IPR045151">
    <property type="entry name" value="DCAF8"/>
</dbReference>
<dbReference type="InterPro" id="IPR019775">
    <property type="entry name" value="WD40_repeat_CS"/>
</dbReference>
<dbReference type="Pfam" id="PF00400">
    <property type="entry name" value="WD40"/>
    <property type="match status" value="3"/>
</dbReference>
<dbReference type="InterPro" id="IPR001680">
    <property type="entry name" value="WD40_rpt"/>
</dbReference>
<keyword evidence="1 3" id="KW-0853">WD repeat</keyword>
<comment type="caution">
    <text evidence="4">The sequence shown here is derived from an EMBL/GenBank/DDBJ whole genome shotgun (WGS) entry which is preliminary data.</text>
</comment>
<organism evidence="4 5">
    <name type="scientific">Galdieria partita</name>
    <dbReference type="NCBI Taxonomy" id="83374"/>
    <lineage>
        <taxon>Eukaryota</taxon>
        <taxon>Rhodophyta</taxon>
        <taxon>Bangiophyceae</taxon>
        <taxon>Galdieriales</taxon>
        <taxon>Galdieriaceae</taxon>
        <taxon>Galdieria</taxon>
    </lineage>
</organism>
<sequence length="683" mass="79079">MNLVPCATSLSKLIDYREHLVSKKSFWELDNILSHVSFFQKLENVASLDGHRGCVNRLSFNEEGSLLLSGSDDCRLLVWDVAEKTLRHQIETGHDRNIFGLRFIPCTNDRLLASGAMDCTVRVTSLDGGMEKLFEMHEDRVKTIDVEKRNPNLIFSASEDGRVYQIDLRTPEDPKKVVEISRTSIKSAMLNPNFPFELVVSCNNPYIYVYDRRMFFGTPKATFCPSHLRNRKLPFSTFSCFNETGTAIAASYCYEGVYVFSTQHMTNQDSMKEQFNFGLERNQTLRNFYRMFHFVLVAYEYFNKDQLNKALSWFSKACDIYHWNQLVLCRWILYCFRGWPGDIDAACADMRSFSDEQNSTQIDQSPPLISASIIRSFCWRFLDVRYIHLHFRFIRSVSNEMEEKVNSILGRIQVEQGKLSNELDKLDEIFPLEQWWSSVGMRLSHDKQLWTQKHIYEFMQYWIGSIMQKLHRLSQKFSNEVAEHLHEIVANRLEEEEDERMVHPVYLSAQSAKEGAILAELPTSYCTNRSLGYHKRFLGHLSVNTDIKEVNFISGKFPCVLSGSDDGCFYVWSLDSGMLLGSYRADSDAVNCVLPHPCQPLIATSGIDNDIKLWKPSDWHHNIDEAEMEKQVKCNMDKLNEILIRPQEMSGTENDSQFFIQMLRTLMVPGNRRYATEGACAIL</sequence>
<feature type="repeat" description="WD" evidence="3">
    <location>
        <begin position="583"/>
        <end position="615"/>
    </location>
</feature>
<reference evidence="4" key="2">
    <citation type="submission" date="2022-01" db="EMBL/GenBank/DDBJ databases">
        <authorList>
            <person name="Hirooka S."/>
            <person name="Miyagishima S.Y."/>
        </authorList>
    </citation>
    <scope>NUCLEOTIDE SEQUENCE</scope>
    <source>
        <strain evidence="4">NBRC 102759</strain>
    </source>
</reference>
<evidence type="ECO:0000256" key="3">
    <source>
        <dbReference type="PROSITE-ProRule" id="PRU00221"/>
    </source>
</evidence>
<dbReference type="SUPFAM" id="SSF50978">
    <property type="entry name" value="WD40 repeat-like"/>
    <property type="match status" value="1"/>
</dbReference>
<evidence type="ECO:0000256" key="2">
    <source>
        <dbReference type="ARBA" id="ARBA00022737"/>
    </source>
</evidence>
<gene>
    <name evidence="4" type="ORF">GpartN1_g5941.t1</name>
</gene>
<keyword evidence="5" id="KW-1185">Reference proteome</keyword>
<dbReference type="SUPFAM" id="SSF81901">
    <property type="entry name" value="HCP-like"/>
    <property type="match status" value="1"/>
</dbReference>
<keyword evidence="2" id="KW-0677">Repeat</keyword>
<accession>A0A9C7Q171</accession>
<dbReference type="GO" id="GO:0045717">
    <property type="term" value="P:negative regulation of fatty acid biosynthetic process"/>
    <property type="evidence" value="ECO:0007669"/>
    <property type="project" value="TreeGrafter"/>
</dbReference>
<dbReference type="GO" id="GO:0005737">
    <property type="term" value="C:cytoplasm"/>
    <property type="evidence" value="ECO:0007669"/>
    <property type="project" value="TreeGrafter"/>
</dbReference>
<dbReference type="GO" id="GO:0080008">
    <property type="term" value="C:Cul4-RING E3 ubiquitin ligase complex"/>
    <property type="evidence" value="ECO:0007669"/>
    <property type="project" value="TreeGrafter"/>
</dbReference>